<feature type="domain" description="NodB homology" evidence="1">
    <location>
        <begin position="26"/>
        <end position="297"/>
    </location>
</feature>
<evidence type="ECO:0000313" key="2">
    <source>
        <dbReference type="EMBL" id="GFO63704.1"/>
    </source>
</evidence>
<name>A0A6V8MV03_9BACT</name>
<organism evidence="2 3">
    <name type="scientific">Geomonas paludis</name>
    <dbReference type="NCBI Taxonomy" id="2740185"/>
    <lineage>
        <taxon>Bacteria</taxon>
        <taxon>Pseudomonadati</taxon>
        <taxon>Thermodesulfobacteriota</taxon>
        <taxon>Desulfuromonadia</taxon>
        <taxon>Geobacterales</taxon>
        <taxon>Geobacteraceae</taxon>
        <taxon>Geomonas</taxon>
    </lineage>
</organism>
<dbReference type="GO" id="GO:0016810">
    <property type="term" value="F:hydrolase activity, acting on carbon-nitrogen (but not peptide) bonds"/>
    <property type="evidence" value="ECO:0007669"/>
    <property type="project" value="InterPro"/>
</dbReference>
<dbReference type="PANTHER" id="PTHR47561">
    <property type="entry name" value="POLYSACCHARIDE DEACETYLASE FAMILY PROTEIN (AFU_ORTHOLOGUE AFUA_6G05030)"/>
    <property type="match status" value="1"/>
</dbReference>
<dbReference type="Proteomes" id="UP000568888">
    <property type="component" value="Unassembled WGS sequence"/>
</dbReference>
<dbReference type="AlphaFoldDB" id="A0A6V8MV03"/>
<protein>
    <submittedName>
        <fullName evidence="2">Polysaccharide deacetylase</fullName>
    </submittedName>
</protein>
<proteinExistence type="predicted"/>
<dbReference type="Pfam" id="PF01522">
    <property type="entry name" value="Polysacc_deac_1"/>
    <property type="match status" value="1"/>
</dbReference>
<dbReference type="PANTHER" id="PTHR47561:SF1">
    <property type="entry name" value="POLYSACCHARIDE DEACETYLASE FAMILY PROTEIN (AFU_ORTHOLOGUE AFUA_6G05030)"/>
    <property type="match status" value="1"/>
</dbReference>
<dbReference type="InterPro" id="IPR045235">
    <property type="entry name" value="PuuE_HpPgdA-like"/>
</dbReference>
<dbReference type="GO" id="GO:0005975">
    <property type="term" value="P:carbohydrate metabolic process"/>
    <property type="evidence" value="ECO:0007669"/>
    <property type="project" value="InterPro"/>
</dbReference>
<sequence>MTLINALTVDVEDYFQVSAFARHVDRGGWDNYPLRVEHNTARVLDLFDSFGVKGTFFVLGWVARRCPALVRRIGERGHEIACHGFGHQLIYDLDAQAFREDVRSAKALLEDTAGCRVRGYRAPSYSITARSLWALDVLIEEGFEFDSSVFPVYHDIYGIPGAPRFPHLIRRPAGVIREFPLTTYPLRLAGREYRLPVAGGGYLRLFPASFLARCIGSINGREGEPAVLYFHPWELDPDQPRIRAGARSRFRHYLNLKRTEGKLRSLLGALEFGTMSEAMAARYGEDALPAAPCGAYP</sequence>
<evidence type="ECO:0000259" key="1">
    <source>
        <dbReference type="PROSITE" id="PS51677"/>
    </source>
</evidence>
<dbReference type="InterPro" id="IPR011330">
    <property type="entry name" value="Glyco_hydro/deAcase_b/a-brl"/>
</dbReference>
<dbReference type="SUPFAM" id="SSF88713">
    <property type="entry name" value="Glycoside hydrolase/deacetylase"/>
    <property type="match status" value="1"/>
</dbReference>
<accession>A0A6V8MV03</accession>
<dbReference type="PROSITE" id="PS51677">
    <property type="entry name" value="NODB"/>
    <property type="match status" value="1"/>
</dbReference>
<gene>
    <name evidence="2" type="ORF">GMPD_16230</name>
</gene>
<comment type="caution">
    <text evidence="2">The sequence shown here is derived from an EMBL/GenBank/DDBJ whole genome shotgun (WGS) entry which is preliminary data.</text>
</comment>
<dbReference type="InterPro" id="IPR022560">
    <property type="entry name" value="DUF3473"/>
</dbReference>
<dbReference type="Pfam" id="PF11959">
    <property type="entry name" value="DUF3473"/>
    <property type="match status" value="1"/>
</dbReference>
<reference evidence="3" key="1">
    <citation type="submission" date="2020-06" db="EMBL/GenBank/DDBJ databases">
        <title>Draft genomic sequecing of Geomonas sp. Red736.</title>
        <authorList>
            <person name="Itoh H."/>
            <person name="Xu Z.X."/>
            <person name="Ushijima N."/>
            <person name="Masuda Y."/>
            <person name="Shiratori Y."/>
            <person name="Senoo K."/>
        </authorList>
    </citation>
    <scope>NUCLEOTIDE SEQUENCE [LARGE SCALE GENOMIC DNA]</scope>
    <source>
        <strain evidence="3">Red736</strain>
    </source>
</reference>
<evidence type="ECO:0000313" key="3">
    <source>
        <dbReference type="Proteomes" id="UP000568888"/>
    </source>
</evidence>
<dbReference type="Gene3D" id="3.20.20.370">
    <property type="entry name" value="Glycoside hydrolase/deacetylase"/>
    <property type="match status" value="1"/>
</dbReference>
<dbReference type="EMBL" id="BLXY01000002">
    <property type="protein sequence ID" value="GFO63704.1"/>
    <property type="molecule type" value="Genomic_DNA"/>
</dbReference>
<dbReference type="InterPro" id="IPR002509">
    <property type="entry name" value="NODB_dom"/>
</dbReference>
<dbReference type="NCBIfam" id="TIGR03006">
    <property type="entry name" value="pepcterm_polyde"/>
    <property type="match status" value="1"/>
</dbReference>
<dbReference type="CDD" id="cd10941">
    <property type="entry name" value="CE4_PuuE_HpPgdA_like_2"/>
    <property type="match status" value="1"/>
</dbReference>
<dbReference type="InterPro" id="IPR014344">
    <property type="entry name" value="XrtA_polysacc_deacetyl"/>
</dbReference>